<evidence type="ECO:0000313" key="2">
    <source>
        <dbReference type="Proteomes" id="UP000671995"/>
    </source>
</evidence>
<dbReference type="EMBL" id="CP054257">
    <property type="protein sequence ID" value="QTQ12177.1"/>
    <property type="molecule type" value="Genomic_DNA"/>
</dbReference>
<gene>
    <name evidence="1" type="ORF">HRI96_08200</name>
</gene>
<proteinExistence type="predicted"/>
<dbReference type="Proteomes" id="UP000671995">
    <property type="component" value="Chromosome"/>
</dbReference>
<sequence>MEKGMYVYPWEIKDIGDFENEYAETGCNAVAPALSYHHAATFAASTGRCKNLRESAVSFTPGTGRYGKIVPCVNEECARAGTVQKLRSWAKKTDIHFAAWTVLLHNSSQGERHEAFTTENIFGDRYPHALCPSNAEIQEYALSLINDILDQFCPDSLMLESVTTLPAFHGAHHEIANITVTPALRWLYSLCFCPSCRKNAARRYPGIDPDALRSSLKEIALRLAAEDTLIQGNGDAQTMQLLLEIPGLFEYQKAREEGVADFIALATAPARERGVRSTVIPSATPFDANHVFMEGMNFLLNRTKADLLLPLVYGQGETYASVKRTVRLFDAKTPVGMAMSLNPAQSPTKTAFLAACNDAKEAGCEHFYFYNFSLASAERRSWVRQVV</sequence>
<accession>A0A975ICU8</accession>
<organism evidence="1 2">
    <name type="scientific">Treponema parvum</name>
    <dbReference type="NCBI Taxonomy" id="138851"/>
    <lineage>
        <taxon>Bacteria</taxon>
        <taxon>Pseudomonadati</taxon>
        <taxon>Spirochaetota</taxon>
        <taxon>Spirochaetia</taxon>
        <taxon>Spirochaetales</taxon>
        <taxon>Treponemataceae</taxon>
        <taxon>Treponema</taxon>
    </lineage>
</organism>
<dbReference type="RefSeq" id="WP_210116891.1">
    <property type="nucleotide sequence ID" value="NZ_CP054257.1"/>
</dbReference>
<evidence type="ECO:0000313" key="1">
    <source>
        <dbReference type="EMBL" id="QTQ12177.1"/>
    </source>
</evidence>
<name>A0A975ICU8_9SPIR</name>
<reference evidence="1" key="2">
    <citation type="journal article" date="2021" name="Microbiol. Resour. Announc.">
        <title>Complete Genome Sequences of Three Human Oral Treponema parvum Isolates.</title>
        <authorList>
            <person name="Zeng H."/>
            <person name="Watt R.M."/>
        </authorList>
    </citation>
    <scope>NUCLEOTIDE SEQUENCE</scope>
    <source>
        <strain evidence="1">ATCC 700773</strain>
    </source>
</reference>
<dbReference type="AlphaFoldDB" id="A0A975ICU8"/>
<protein>
    <submittedName>
        <fullName evidence="1">Uncharacterized protein</fullName>
    </submittedName>
</protein>
<reference evidence="1" key="1">
    <citation type="submission" date="2020-05" db="EMBL/GenBank/DDBJ databases">
        <authorList>
            <person name="Zeng H."/>
            <person name="Chan Y.K."/>
            <person name="Watt R.M."/>
        </authorList>
    </citation>
    <scope>NUCLEOTIDE SEQUENCE</scope>
    <source>
        <strain evidence="1">ATCC 700773</strain>
    </source>
</reference>